<keyword evidence="1" id="KW-1133">Transmembrane helix</keyword>
<proteinExistence type="predicted"/>
<evidence type="ECO:0000256" key="1">
    <source>
        <dbReference type="SAM" id="Phobius"/>
    </source>
</evidence>
<gene>
    <name evidence="2" type="ORF">SADUNF_Sadunf13G0074900</name>
</gene>
<dbReference type="AlphaFoldDB" id="A0A835JL82"/>
<name>A0A835JL82_9ROSI</name>
<reference evidence="2 3" key="1">
    <citation type="submission" date="2020-10" db="EMBL/GenBank/DDBJ databases">
        <title>Plant Genome Project.</title>
        <authorList>
            <person name="Zhang R.-G."/>
        </authorList>
    </citation>
    <scope>NUCLEOTIDE SEQUENCE [LARGE SCALE GENOMIC DNA]</scope>
    <source>
        <strain evidence="2">FAFU-HL-1</strain>
        <tissue evidence="2">Leaf</tissue>
    </source>
</reference>
<accession>A0A835JL82</accession>
<sequence>MNSMVSSCVLCIYCLDVKNIIAGSVRSMLNLSKMMNKVDLLLYDQIYSSTTASMGLYVFSYFVFFLCNNGMIFSDEGSVLKIDSHGTFHFVLCTTGDNDLSPNQGCERELINGGRELPSVHSWIAKGVELAADSFIQAPLPTGTIPVFFLCRETRHMLNSMLPALSSICSSSFGETN</sequence>
<evidence type="ECO:0000313" key="2">
    <source>
        <dbReference type="EMBL" id="KAF9670494.1"/>
    </source>
</evidence>
<dbReference type="EMBL" id="JADGMS010000013">
    <property type="protein sequence ID" value="KAF9670494.1"/>
    <property type="molecule type" value="Genomic_DNA"/>
</dbReference>
<organism evidence="2 3">
    <name type="scientific">Salix dunnii</name>
    <dbReference type="NCBI Taxonomy" id="1413687"/>
    <lineage>
        <taxon>Eukaryota</taxon>
        <taxon>Viridiplantae</taxon>
        <taxon>Streptophyta</taxon>
        <taxon>Embryophyta</taxon>
        <taxon>Tracheophyta</taxon>
        <taxon>Spermatophyta</taxon>
        <taxon>Magnoliopsida</taxon>
        <taxon>eudicotyledons</taxon>
        <taxon>Gunneridae</taxon>
        <taxon>Pentapetalae</taxon>
        <taxon>rosids</taxon>
        <taxon>fabids</taxon>
        <taxon>Malpighiales</taxon>
        <taxon>Salicaceae</taxon>
        <taxon>Saliceae</taxon>
        <taxon>Salix</taxon>
    </lineage>
</organism>
<keyword evidence="3" id="KW-1185">Reference proteome</keyword>
<comment type="caution">
    <text evidence="2">The sequence shown here is derived from an EMBL/GenBank/DDBJ whole genome shotgun (WGS) entry which is preliminary data.</text>
</comment>
<keyword evidence="1" id="KW-0472">Membrane</keyword>
<feature type="transmembrane region" description="Helical" evidence="1">
    <location>
        <begin position="46"/>
        <end position="67"/>
    </location>
</feature>
<dbReference type="Proteomes" id="UP000657918">
    <property type="component" value="Unassembled WGS sequence"/>
</dbReference>
<protein>
    <submittedName>
        <fullName evidence="2">Uncharacterized protein</fullName>
    </submittedName>
</protein>
<evidence type="ECO:0000313" key="3">
    <source>
        <dbReference type="Proteomes" id="UP000657918"/>
    </source>
</evidence>
<keyword evidence="1" id="KW-0812">Transmembrane</keyword>